<dbReference type="HOGENOM" id="CLU_045011_8_5_0"/>
<comment type="cofactor">
    <cofactor evidence="1">
        <name>Mg(2+)</name>
        <dbReference type="ChEBI" id="CHEBI:18420"/>
    </cofactor>
</comment>
<dbReference type="eggNOG" id="COG1011">
    <property type="taxonomic scope" value="Bacteria"/>
</dbReference>
<keyword evidence="2" id="KW-0479">Metal-binding</keyword>
<dbReference type="PANTHER" id="PTHR46470:SF2">
    <property type="entry name" value="GLYCERALDEHYDE 3-PHOSPHATE PHOSPHATASE"/>
    <property type="match status" value="1"/>
</dbReference>
<dbReference type="KEGG" id="saci:Sinac_5614"/>
<dbReference type="AlphaFoldDB" id="L0DKG1"/>
<dbReference type="GO" id="GO:0046872">
    <property type="term" value="F:metal ion binding"/>
    <property type="evidence" value="ECO:0007669"/>
    <property type="project" value="UniProtKB-KW"/>
</dbReference>
<dbReference type="Gene3D" id="3.40.50.1000">
    <property type="entry name" value="HAD superfamily/HAD-like"/>
    <property type="match status" value="1"/>
</dbReference>
<dbReference type="OrthoDB" id="9797415at2"/>
<dbReference type="SFLD" id="SFLDS00003">
    <property type="entry name" value="Haloacid_Dehalogenase"/>
    <property type="match status" value="1"/>
</dbReference>
<dbReference type="Proteomes" id="UP000010798">
    <property type="component" value="Chromosome"/>
</dbReference>
<gene>
    <name evidence="5" type="ordered locus">Sinac_5614</name>
</gene>
<dbReference type="InterPro" id="IPR051400">
    <property type="entry name" value="HAD-like_hydrolase"/>
</dbReference>
<dbReference type="SUPFAM" id="SSF56784">
    <property type="entry name" value="HAD-like"/>
    <property type="match status" value="1"/>
</dbReference>
<dbReference type="RefSeq" id="WP_015248845.1">
    <property type="nucleotide sequence ID" value="NC_019892.1"/>
</dbReference>
<sequence length="250" mass="28180">MIRWAFLDVGNILLDEDPIAYRCTRLHWEAVQRVQPDLTFLEFMAAREERSIEGLRWPLYEVVSALMDEAACAEAWNVAEREIRGRYHELSPVITGARELVDRLASRFQLGLIANQGPECRTLLDDLHLLGRFKVVTLSEEVGLFKPNPALYLRALGDAGIDPSEGVMIGDRLDNDIEPAATLGMATVWARWAERKNKAWRPNDPDALAFRDSLERSTAQSAGRYRGPRPSLVVDHLGEIDSETVANLRS</sequence>
<dbReference type="PANTHER" id="PTHR46470">
    <property type="entry name" value="N-ACYLNEURAMINATE-9-PHOSPHATASE"/>
    <property type="match status" value="1"/>
</dbReference>
<evidence type="ECO:0000313" key="6">
    <source>
        <dbReference type="Proteomes" id="UP000010798"/>
    </source>
</evidence>
<dbReference type="NCBIfam" id="TIGR01549">
    <property type="entry name" value="HAD-SF-IA-v1"/>
    <property type="match status" value="1"/>
</dbReference>
<reference evidence="5 6" key="1">
    <citation type="submission" date="2012-02" db="EMBL/GenBank/DDBJ databases">
        <title>Complete sequence of chromosome of Singulisphaera acidiphila DSM 18658.</title>
        <authorList>
            <consortium name="US DOE Joint Genome Institute (JGI-PGF)"/>
            <person name="Lucas S."/>
            <person name="Copeland A."/>
            <person name="Lapidus A."/>
            <person name="Glavina del Rio T."/>
            <person name="Dalin E."/>
            <person name="Tice H."/>
            <person name="Bruce D."/>
            <person name="Goodwin L."/>
            <person name="Pitluck S."/>
            <person name="Peters L."/>
            <person name="Ovchinnikova G."/>
            <person name="Chertkov O."/>
            <person name="Kyrpides N."/>
            <person name="Mavromatis K."/>
            <person name="Ivanova N."/>
            <person name="Brettin T."/>
            <person name="Detter J.C."/>
            <person name="Han C."/>
            <person name="Larimer F."/>
            <person name="Land M."/>
            <person name="Hauser L."/>
            <person name="Markowitz V."/>
            <person name="Cheng J.-F."/>
            <person name="Hugenholtz P."/>
            <person name="Woyke T."/>
            <person name="Wu D."/>
            <person name="Tindall B."/>
            <person name="Pomrenke H."/>
            <person name="Brambilla E."/>
            <person name="Klenk H.-P."/>
            <person name="Eisen J.A."/>
        </authorList>
    </citation>
    <scope>NUCLEOTIDE SEQUENCE [LARGE SCALE GENOMIC DNA]</scope>
    <source>
        <strain evidence="6">ATCC BAA-1392 / DSM 18658 / VKM B-2454 / MOB10</strain>
    </source>
</reference>
<name>L0DKG1_SINAD</name>
<keyword evidence="3" id="KW-0378">Hydrolase</keyword>
<proteinExistence type="predicted"/>
<accession>L0DKG1</accession>
<dbReference type="Pfam" id="PF13419">
    <property type="entry name" value="HAD_2"/>
    <property type="match status" value="1"/>
</dbReference>
<evidence type="ECO:0000256" key="3">
    <source>
        <dbReference type="ARBA" id="ARBA00022801"/>
    </source>
</evidence>
<keyword evidence="4" id="KW-0460">Magnesium</keyword>
<evidence type="ECO:0000256" key="4">
    <source>
        <dbReference type="ARBA" id="ARBA00022842"/>
    </source>
</evidence>
<evidence type="ECO:0000256" key="2">
    <source>
        <dbReference type="ARBA" id="ARBA00022723"/>
    </source>
</evidence>
<organism evidence="5 6">
    <name type="scientific">Singulisphaera acidiphila (strain ATCC BAA-1392 / DSM 18658 / VKM B-2454 / MOB10)</name>
    <dbReference type="NCBI Taxonomy" id="886293"/>
    <lineage>
        <taxon>Bacteria</taxon>
        <taxon>Pseudomonadati</taxon>
        <taxon>Planctomycetota</taxon>
        <taxon>Planctomycetia</taxon>
        <taxon>Isosphaerales</taxon>
        <taxon>Isosphaeraceae</taxon>
        <taxon>Singulisphaera</taxon>
    </lineage>
</organism>
<dbReference type="SFLD" id="SFLDG01129">
    <property type="entry name" value="C1.5:_HAD__Beta-PGM__Phosphata"/>
    <property type="match status" value="1"/>
</dbReference>
<evidence type="ECO:0000256" key="1">
    <source>
        <dbReference type="ARBA" id="ARBA00001946"/>
    </source>
</evidence>
<dbReference type="InterPro" id="IPR023214">
    <property type="entry name" value="HAD_sf"/>
</dbReference>
<dbReference type="STRING" id="886293.Sinac_5614"/>
<dbReference type="EMBL" id="CP003364">
    <property type="protein sequence ID" value="AGA29747.1"/>
    <property type="molecule type" value="Genomic_DNA"/>
</dbReference>
<dbReference type="InterPro" id="IPR036412">
    <property type="entry name" value="HAD-like_sf"/>
</dbReference>
<dbReference type="InterPro" id="IPR006439">
    <property type="entry name" value="HAD-SF_hydro_IA"/>
</dbReference>
<keyword evidence="6" id="KW-1185">Reference proteome</keyword>
<dbReference type="GO" id="GO:0044281">
    <property type="term" value="P:small molecule metabolic process"/>
    <property type="evidence" value="ECO:0007669"/>
    <property type="project" value="UniProtKB-ARBA"/>
</dbReference>
<protein>
    <submittedName>
        <fullName evidence="5">Haloacid dehalogenase superfamily enzyme, subfamily IA</fullName>
    </submittedName>
</protein>
<dbReference type="InterPro" id="IPR041492">
    <property type="entry name" value="HAD_2"/>
</dbReference>
<dbReference type="GO" id="GO:0016791">
    <property type="term" value="F:phosphatase activity"/>
    <property type="evidence" value="ECO:0007669"/>
    <property type="project" value="TreeGrafter"/>
</dbReference>
<evidence type="ECO:0000313" key="5">
    <source>
        <dbReference type="EMBL" id="AGA29747.1"/>
    </source>
</evidence>